<dbReference type="InterPro" id="IPR007391">
    <property type="entry name" value="Vancomycin_resist_VanW"/>
</dbReference>
<dbReference type="PANTHER" id="PTHR35788:SF1">
    <property type="entry name" value="EXPORTED PROTEIN"/>
    <property type="match status" value="1"/>
</dbReference>
<dbReference type="Pfam" id="PF12229">
    <property type="entry name" value="PG_binding_4"/>
    <property type="match status" value="1"/>
</dbReference>
<evidence type="ECO:0000313" key="4">
    <source>
        <dbReference type="EMBL" id="HIT85722.1"/>
    </source>
</evidence>
<dbReference type="InterPro" id="IPR052913">
    <property type="entry name" value="Glycopeptide_resist_protein"/>
</dbReference>
<dbReference type="EMBL" id="DVLU01000073">
    <property type="protein sequence ID" value="HIT85722.1"/>
    <property type="molecule type" value="Genomic_DNA"/>
</dbReference>
<keyword evidence="2" id="KW-0812">Transmembrane</keyword>
<evidence type="ECO:0000256" key="2">
    <source>
        <dbReference type="SAM" id="Phobius"/>
    </source>
</evidence>
<dbReference type="AlphaFoldDB" id="A0A9D1H4V0"/>
<keyword evidence="2" id="KW-0472">Membrane</keyword>
<accession>A0A9D1H4V0</accession>
<dbReference type="InterPro" id="IPR022029">
    <property type="entry name" value="YoaR-like_PG-bd"/>
</dbReference>
<evidence type="ECO:0000259" key="3">
    <source>
        <dbReference type="Pfam" id="PF12229"/>
    </source>
</evidence>
<feature type="region of interest" description="Disordered" evidence="1">
    <location>
        <begin position="34"/>
        <end position="133"/>
    </location>
</feature>
<name>A0A9D1H4V0_9FIRM</name>
<gene>
    <name evidence="4" type="ORF">IAA60_07450</name>
</gene>
<reference evidence="4" key="2">
    <citation type="journal article" date="2021" name="PeerJ">
        <title>Extensive microbial diversity within the chicken gut microbiome revealed by metagenomics and culture.</title>
        <authorList>
            <person name="Gilroy R."/>
            <person name="Ravi A."/>
            <person name="Getino M."/>
            <person name="Pursley I."/>
            <person name="Horton D.L."/>
            <person name="Alikhan N.F."/>
            <person name="Baker D."/>
            <person name="Gharbi K."/>
            <person name="Hall N."/>
            <person name="Watson M."/>
            <person name="Adriaenssens E.M."/>
            <person name="Foster-Nyarko E."/>
            <person name="Jarju S."/>
            <person name="Secka A."/>
            <person name="Antonio M."/>
            <person name="Oren A."/>
            <person name="Chaudhuri R.R."/>
            <person name="La Ragione R."/>
            <person name="Hildebrand F."/>
            <person name="Pallen M.J."/>
        </authorList>
    </citation>
    <scope>NUCLEOTIDE SEQUENCE</scope>
    <source>
        <strain evidence="4">CHK181-108</strain>
    </source>
</reference>
<proteinExistence type="predicted"/>
<evidence type="ECO:0000256" key="1">
    <source>
        <dbReference type="SAM" id="MobiDB-lite"/>
    </source>
</evidence>
<sequence>MAEQNTPNTDTNMTFSDAPTIFGKDAKEIISEVAENVSAESVPQDAAGPENGGDTQKIDTAAIKAAAAGISQNEDNDLPGNGEDSASDGLDDDFPPVTFSREDVLGTEDDEVNPYLDDAPAPPVYDDGKDGKKKKNTAFARSAASFFKKARKPAIISAAAAAGIFVVLYIISAATLPSDVIAGNVYIETLNVGGMTYDEALNAINGTYLFEDQTVTLKNGDETFEINGADIGLSASPEETAKKAFNYAKSGNSFSDTLKGIKLLFGRHTVVPVANIDRAKLDEQLWQFGVKVHGELVGHYVEVRDNNEATIWPGHTGFNNDVTKAREDVLNAFANERFTDIPVTLETAPPADITVEQYDLAVYKDPVDAYYEVNGDEVTVVPEQNGRYINKEQVAPMLAAVKEGAEPVIVPWETSYAAVTADELQSKLFSDTLASYSTYYGSSTANRSANVSRAAELMNGAVIPSGGIFSFNDRVGKRTTYNGFYTAPEYVNGETVQGIGGGTCQVSTTLYCSVLYAGLDIVSRTNHMFTVSYAPLGQDATVADDGVDFQFSNNTDYPIKISSYTDGSSIYVDIIGTAWEPAREVKLDHSVSYSSGGTYVYSKRYIYENGECIVDEELPSSYYKAH</sequence>
<feature type="compositionally biased region" description="Acidic residues" evidence="1">
    <location>
        <begin position="85"/>
        <end position="94"/>
    </location>
</feature>
<reference evidence="4" key="1">
    <citation type="submission" date="2020-10" db="EMBL/GenBank/DDBJ databases">
        <authorList>
            <person name="Gilroy R."/>
        </authorList>
    </citation>
    <scope>NUCLEOTIDE SEQUENCE</scope>
    <source>
        <strain evidence="4">CHK181-108</strain>
    </source>
</reference>
<dbReference type="Pfam" id="PF04294">
    <property type="entry name" value="VanW"/>
    <property type="match status" value="1"/>
</dbReference>
<comment type="caution">
    <text evidence="4">The sequence shown here is derived from an EMBL/GenBank/DDBJ whole genome shotgun (WGS) entry which is preliminary data.</text>
</comment>
<keyword evidence="2" id="KW-1133">Transmembrane helix</keyword>
<feature type="domain" description="YoaR-like putative peptidoglycan binding" evidence="3">
    <location>
        <begin position="226"/>
        <end position="335"/>
    </location>
</feature>
<dbReference type="Proteomes" id="UP000824165">
    <property type="component" value="Unassembled WGS sequence"/>
</dbReference>
<organism evidence="4 5">
    <name type="scientific">Candidatus Ornithomonoglobus intestinigallinarum</name>
    <dbReference type="NCBI Taxonomy" id="2840894"/>
    <lineage>
        <taxon>Bacteria</taxon>
        <taxon>Bacillati</taxon>
        <taxon>Bacillota</taxon>
        <taxon>Clostridia</taxon>
        <taxon>Candidatus Ornithomonoglobus</taxon>
    </lineage>
</organism>
<dbReference type="PANTHER" id="PTHR35788">
    <property type="entry name" value="EXPORTED PROTEIN-RELATED"/>
    <property type="match status" value="1"/>
</dbReference>
<protein>
    <submittedName>
        <fullName evidence="4">VanW family protein</fullName>
    </submittedName>
</protein>
<evidence type="ECO:0000313" key="5">
    <source>
        <dbReference type="Proteomes" id="UP000824165"/>
    </source>
</evidence>
<feature type="transmembrane region" description="Helical" evidence="2">
    <location>
        <begin position="154"/>
        <end position="176"/>
    </location>
</feature>